<dbReference type="EMBL" id="REGN01005156">
    <property type="protein sequence ID" value="RNA14581.1"/>
    <property type="molecule type" value="Genomic_DNA"/>
</dbReference>
<feature type="non-terminal residue" evidence="1">
    <location>
        <position position="72"/>
    </location>
</feature>
<dbReference type="Proteomes" id="UP000276133">
    <property type="component" value="Unassembled WGS sequence"/>
</dbReference>
<evidence type="ECO:0000313" key="1">
    <source>
        <dbReference type="EMBL" id="RNA14581.1"/>
    </source>
</evidence>
<accession>A0A3M7QU28</accession>
<proteinExistence type="predicted"/>
<sequence>ENCFRLTGRSIWIFTKKITGLGQITIFKTKETWPGMQRVLQFFIFNSDKKKESRLLINGLKIQFCFSYALNT</sequence>
<gene>
    <name evidence="1" type="ORF">BpHYR1_014961</name>
</gene>
<evidence type="ECO:0000313" key="2">
    <source>
        <dbReference type="Proteomes" id="UP000276133"/>
    </source>
</evidence>
<comment type="caution">
    <text evidence="1">The sequence shown here is derived from an EMBL/GenBank/DDBJ whole genome shotgun (WGS) entry which is preliminary data.</text>
</comment>
<protein>
    <submittedName>
        <fullName evidence="1">Uncharacterized protein</fullName>
    </submittedName>
</protein>
<organism evidence="1 2">
    <name type="scientific">Brachionus plicatilis</name>
    <name type="common">Marine rotifer</name>
    <name type="synonym">Brachionus muelleri</name>
    <dbReference type="NCBI Taxonomy" id="10195"/>
    <lineage>
        <taxon>Eukaryota</taxon>
        <taxon>Metazoa</taxon>
        <taxon>Spiralia</taxon>
        <taxon>Gnathifera</taxon>
        <taxon>Rotifera</taxon>
        <taxon>Eurotatoria</taxon>
        <taxon>Monogononta</taxon>
        <taxon>Pseudotrocha</taxon>
        <taxon>Ploima</taxon>
        <taxon>Brachionidae</taxon>
        <taxon>Brachionus</taxon>
    </lineage>
</organism>
<reference evidence="1 2" key="1">
    <citation type="journal article" date="2018" name="Sci. Rep.">
        <title>Genomic signatures of local adaptation to the degree of environmental predictability in rotifers.</title>
        <authorList>
            <person name="Franch-Gras L."/>
            <person name="Hahn C."/>
            <person name="Garcia-Roger E.M."/>
            <person name="Carmona M.J."/>
            <person name="Serra M."/>
            <person name="Gomez A."/>
        </authorList>
    </citation>
    <scope>NUCLEOTIDE SEQUENCE [LARGE SCALE GENOMIC DNA]</scope>
    <source>
        <strain evidence="1">HYR1</strain>
    </source>
</reference>
<name>A0A3M7QU28_BRAPC</name>
<dbReference type="AlphaFoldDB" id="A0A3M7QU28"/>
<feature type="non-terminal residue" evidence="1">
    <location>
        <position position="1"/>
    </location>
</feature>
<keyword evidence="2" id="KW-1185">Reference proteome</keyword>